<proteinExistence type="inferred from homology"/>
<dbReference type="PANTHER" id="PTHR42680">
    <property type="entry name" value="DCTP DEAMINASE"/>
    <property type="match status" value="1"/>
</dbReference>
<comment type="catalytic activity">
    <reaction evidence="4">
        <text>dCTP + 2 H2O = dUMP + NH4(+) + diphosphate</text>
        <dbReference type="Rhea" id="RHEA:19205"/>
        <dbReference type="ChEBI" id="CHEBI:15377"/>
        <dbReference type="ChEBI" id="CHEBI:28938"/>
        <dbReference type="ChEBI" id="CHEBI:33019"/>
        <dbReference type="ChEBI" id="CHEBI:61481"/>
        <dbReference type="ChEBI" id="CHEBI:246422"/>
        <dbReference type="EC" id="3.5.4.30"/>
    </reaction>
</comment>
<dbReference type="HAMAP" id="MF_00146">
    <property type="entry name" value="dCTP_deaminase"/>
    <property type="match status" value="1"/>
</dbReference>
<dbReference type="Pfam" id="PF22769">
    <property type="entry name" value="DCD"/>
    <property type="match status" value="1"/>
</dbReference>
<evidence type="ECO:0000313" key="5">
    <source>
        <dbReference type="EMBL" id="MBT9144529.1"/>
    </source>
</evidence>
<comment type="caution">
    <text evidence="5">The sequence shown here is derived from an EMBL/GenBank/DDBJ whole genome shotgun (WGS) entry which is preliminary data.</text>
</comment>
<feature type="binding site" evidence="4">
    <location>
        <begin position="103"/>
        <end position="108"/>
    </location>
    <ligand>
        <name>dCTP</name>
        <dbReference type="ChEBI" id="CHEBI:61481"/>
    </ligand>
</feature>
<evidence type="ECO:0000256" key="3">
    <source>
        <dbReference type="ARBA" id="ARBA00023080"/>
    </source>
</evidence>
<comment type="function">
    <text evidence="4">Bifunctional enzyme that catalyzes both the deamination of dCTP to dUTP and the hydrolysis of dUTP to dUMP without releasing the toxic dUTP intermediate.</text>
</comment>
<keyword evidence="1 4" id="KW-0547">Nucleotide-binding</keyword>
<feature type="binding site" evidence="4">
    <location>
        <position position="164"/>
    </location>
    <ligand>
        <name>dCTP</name>
        <dbReference type="ChEBI" id="CHEBI:61481"/>
    </ligand>
</feature>
<comment type="caution">
    <text evidence="4">Lacks conserved residue(s) required for the propagation of feature annotation.</text>
</comment>
<dbReference type="InterPro" id="IPR033704">
    <property type="entry name" value="dUTPase_trimeric"/>
</dbReference>
<sequence length="188" mass="20840">MVLSDSEIKKRLTAGDITINPIIDCDIQIQPSSVDLRLGNSFIVYKYTTNILDLKSSDFSQYYDIVEISDNESFLLMPHSFVLGTTLEWVKVPTDLVARVDGRSTLGRLGVLIHATAGYVDPGFEGNITLELSNANVMPINLYPGMRICQISFETLFGKVDKPYGVSRGSHYMGQKGVTPPSIFNKLK</sequence>
<name>A0A9E2BGE7_PSYF1</name>
<dbReference type="GO" id="GO:0006226">
    <property type="term" value="P:dUMP biosynthetic process"/>
    <property type="evidence" value="ECO:0007669"/>
    <property type="project" value="UniProtKB-UniRule"/>
</dbReference>
<dbReference type="CDD" id="cd07557">
    <property type="entry name" value="trimeric_dUTPase"/>
    <property type="match status" value="1"/>
</dbReference>
<comment type="pathway">
    <text evidence="4">Pyrimidine metabolism; dUMP biosynthesis; dUMP from dCTP: step 1/1.</text>
</comment>
<dbReference type="GO" id="GO:0015949">
    <property type="term" value="P:nucleobase-containing small molecule interconversion"/>
    <property type="evidence" value="ECO:0007669"/>
    <property type="project" value="TreeGrafter"/>
</dbReference>
<feature type="active site" description="Proton donor/acceptor" evidence="4">
    <location>
        <position position="131"/>
    </location>
</feature>
<feature type="binding site" evidence="4">
    <location>
        <begin position="129"/>
        <end position="131"/>
    </location>
    <ligand>
        <name>dCTP</name>
        <dbReference type="ChEBI" id="CHEBI:61481"/>
    </ligand>
</feature>
<keyword evidence="2 4" id="KW-0378">Hydrolase</keyword>
<dbReference type="InterPro" id="IPR011962">
    <property type="entry name" value="dCTP_deaminase"/>
</dbReference>
<dbReference type="GO" id="GO:0008829">
    <property type="term" value="F:dCTP deaminase activity"/>
    <property type="evidence" value="ECO:0007669"/>
    <property type="project" value="InterPro"/>
</dbReference>
<dbReference type="AlphaFoldDB" id="A0A9E2BGE7"/>
<dbReference type="EC" id="3.5.4.30" evidence="4"/>
<keyword evidence="3 4" id="KW-0546">Nucleotide metabolism</keyword>
<gene>
    <name evidence="4 5" type="primary">dcd</name>
    <name evidence="5" type="ORF">DDT42_00370</name>
</gene>
<feature type="binding site" evidence="4">
    <location>
        <position position="175"/>
    </location>
    <ligand>
        <name>dCTP</name>
        <dbReference type="ChEBI" id="CHEBI:61481"/>
    </ligand>
</feature>
<comment type="subunit">
    <text evidence="4">Homotrimer.</text>
</comment>
<comment type="similarity">
    <text evidence="4">Belongs to the dCTP deaminase family.</text>
</comment>
<reference evidence="5 6" key="1">
    <citation type="journal article" date="2021" name="bioRxiv">
        <title>Unique metabolic strategies in Hadean analogues reveal hints for primordial physiology.</title>
        <authorList>
            <person name="Nobu M.K."/>
            <person name="Nakai R."/>
            <person name="Tamazawa S."/>
            <person name="Mori H."/>
            <person name="Toyoda A."/>
            <person name="Ijiri A."/>
            <person name="Suzuki S."/>
            <person name="Kurokawa K."/>
            <person name="Kamagata Y."/>
            <person name="Tamaki H."/>
        </authorList>
    </citation>
    <scope>NUCLEOTIDE SEQUENCE [LARGE SCALE GENOMIC DNA]</scope>
    <source>
        <strain evidence="5">BS525</strain>
    </source>
</reference>
<dbReference type="GO" id="GO:0033973">
    <property type="term" value="F:dCTP deaminase (dUMP-forming) activity"/>
    <property type="evidence" value="ECO:0007669"/>
    <property type="project" value="UniProtKB-UniRule"/>
</dbReference>
<protein>
    <recommendedName>
        <fullName evidence="4">dCTP deaminase, dUMP-forming</fullName>
        <ecNumber evidence="4">3.5.4.30</ecNumber>
    </recommendedName>
    <alternativeName>
        <fullName evidence="4">Bifunctional dCTP deaminase:dUTPase</fullName>
    </alternativeName>
    <alternativeName>
        <fullName evidence="4">DCD-DUT</fullName>
    </alternativeName>
</protein>
<dbReference type="FunFam" id="2.70.40.10:FF:000005">
    <property type="entry name" value="dCTP deaminase, dUMP-forming"/>
    <property type="match status" value="1"/>
</dbReference>
<dbReference type="Gene3D" id="2.70.40.10">
    <property type="match status" value="1"/>
</dbReference>
<dbReference type="SUPFAM" id="SSF51283">
    <property type="entry name" value="dUTPase-like"/>
    <property type="match status" value="1"/>
</dbReference>
<dbReference type="InterPro" id="IPR036157">
    <property type="entry name" value="dUTPase-like_sf"/>
</dbReference>
<dbReference type="GO" id="GO:0006229">
    <property type="term" value="P:dUTP biosynthetic process"/>
    <property type="evidence" value="ECO:0007669"/>
    <property type="project" value="InterPro"/>
</dbReference>
<dbReference type="EMBL" id="QLTW01000010">
    <property type="protein sequence ID" value="MBT9144529.1"/>
    <property type="molecule type" value="Genomic_DNA"/>
</dbReference>
<organism evidence="5 6">
    <name type="scientific">Psychracetigena formicireducens</name>
    <dbReference type="NCBI Taxonomy" id="2986056"/>
    <lineage>
        <taxon>Bacteria</taxon>
        <taxon>Bacillati</taxon>
        <taxon>Candidatus Lithacetigenota</taxon>
        <taxon>Candidatus Psychracetigena</taxon>
    </lineage>
</organism>
<evidence type="ECO:0000256" key="2">
    <source>
        <dbReference type="ARBA" id="ARBA00022801"/>
    </source>
</evidence>
<dbReference type="Proteomes" id="UP000811545">
    <property type="component" value="Unassembled WGS sequence"/>
</dbReference>
<feature type="binding site" evidence="4">
    <location>
        <position position="121"/>
    </location>
    <ligand>
        <name>dCTP</name>
        <dbReference type="ChEBI" id="CHEBI:61481"/>
    </ligand>
</feature>
<evidence type="ECO:0000313" key="6">
    <source>
        <dbReference type="Proteomes" id="UP000811545"/>
    </source>
</evidence>
<feature type="site" description="Important for bifunctional activity" evidence="4">
    <location>
        <begin position="118"/>
        <end position="119"/>
    </location>
</feature>
<accession>A0A9E2BGE7</accession>
<evidence type="ECO:0000256" key="1">
    <source>
        <dbReference type="ARBA" id="ARBA00022741"/>
    </source>
</evidence>
<dbReference type="PANTHER" id="PTHR42680:SF3">
    <property type="entry name" value="DCTP DEAMINASE"/>
    <property type="match status" value="1"/>
</dbReference>
<evidence type="ECO:0000256" key="4">
    <source>
        <dbReference type="HAMAP-Rule" id="MF_00146"/>
    </source>
</evidence>
<feature type="binding site" evidence="4">
    <location>
        <position position="150"/>
    </location>
    <ligand>
        <name>dCTP</name>
        <dbReference type="ChEBI" id="CHEBI:61481"/>
    </ligand>
</feature>
<dbReference type="GO" id="GO:0000166">
    <property type="term" value="F:nucleotide binding"/>
    <property type="evidence" value="ECO:0007669"/>
    <property type="project" value="UniProtKB-KW"/>
</dbReference>
<dbReference type="NCBIfam" id="TIGR02274">
    <property type="entry name" value="dCTP_deam"/>
    <property type="match status" value="1"/>
</dbReference>